<reference evidence="1 2" key="1">
    <citation type="submission" date="2017-05" db="EMBL/GenBank/DDBJ databases">
        <title>The genome sequence of Geobacillus thermocatenulatus DSM 730.</title>
        <authorList>
            <person name="Ramaloko W.T."/>
            <person name="Koen N."/>
            <person name="Polliack S."/>
            <person name="Aliyu H."/>
            <person name="Lebre P."/>
            <person name="Mohr T."/>
            <person name="Oswald F."/>
            <person name="Zwick M."/>
            <person name="Neumann A."/>
            <person name="Syldatk C."/>
            <person name="Cowan D."/>
            <person name="De Maayer P."/>
        </authorList>
    </citation>
    <scope>NUCLEOTIDE SEQUENCE [LARGE SCALE GENOMIC DNA]</scope>
    <source>
        <strain evidence="1 2">BGSC 93A1</strain>
    </source>
</reference>
<dbReference type="PANTHER" id="PTHR10509:SF14">
    <property type="entry name" value="CAFFEOYL-COA O-METHYLTRANSFERASE 3-RELATED"/>
    <property type="match status" value="1"/>
</dbReference>
<proteinExistence type="predicted"/>
<gene>
    <name evidence="1" type="ORF">B9L19_14895</name>
</gene>
<organism evidence="1 2">
    <name type="scientific">Geobacillus thermocatenulatus</name>
    <dbReference type="NCBI Taxonomy" id="33938"/>
    <lineage>
        <taxon>Bacteria</taxon>
        <taxon>Bacillati</taxon>
        <taxon>Bacillota</taxon>
        <taxon>Bacilli</taxon>
        <taxon>Bacillales</taxon>
        <taxon>Anoxybacillaceae</taxon>
        <taxon>Geobacillus</taxon>
        <taxon>Geobacillus thermoleovorans group</taxon>
    </lineage>
</organism>
<dbReference type="InterPro" id="IPR002935">
    <property type="entry name" value="SAM_O-MeTrfase"/>
</dbReference>
<dbReference type="GO" id="GO:0008757">
    <property type="term" value="F:S-adenosylmethionine-dependent methyltransferase activity"/>
    <property type="evidence" value="ECO:0007669"/>
    <property type="project" value="TreeGrafter"/>
</dbReference>
<dbReference type="SUPFAM" id="SSF53335">
    <property type="entry name" value="S-adenosyl-L-methionine-dependent methyltransferases"/>
    <property type="match status" value="1"/>
</dbReference>
<dbReference type="InterPro" id="IPR029063">
    <property type="entry name" value="SAM-dependent_MTases_sf"/>
</dbReference>
<keyword evidence="1" id="KW-0489">Methyltransferase</keyword>
<dbReference type="PANTHER" id="PTHR10509">
    <property type="entry name" value="O-METHYLTRANSFERASE-RELATED"/>
    <property type="match status" value="1"/>
</dbReference>
<accession>A0A226Q3C7</accession>
<dbReference type="InterPro" id="IPR050362">
    <property type="entry name" value="Cation-dep_OMT"/>
</dbReference>
<keyword evidence="1" id="KW-0808">Transferase</keyword>
<sequence length="231" mass="25182">MEPKHPHDRREGWELFRQLNRYMNEQFAPQDEVLASIRRSMEENGLPSISVSPATGKLLTMLVAISGAKNVLEIGALGGYSGVCLARGLGPDGMLTSLELVADYARLAKQNLEKAGFGGQVVYMVGPALESLEELVAQGSRFDFFFIDADKENYVHYLDYCLRLANPGAIIAADNTMAGSGIGTPRALGRRGEIMRQFNETVARHPALDALFLPIGDGVTVARVKAAKEER</sequence>
<dbReference type="GO" id="GO:0032259">
    <property type="term" value="P:methylation"/>
    <property type="evidence" value="ECO:0007669"/>
    <property type="project" value="UniProtKB-KW"/>
</dbReference>
<dbReference type="GO" id="GO:0008171">
    <property type="term" value="F:O-methyltransferase activity"/>
    <property type="evidence" value="ECO:0007669"/>
    <property type="project" value="InterPro"/>
</dbReference>
<dbReference type="PROSITE" id="PS51682">
    <property type="entry name" value="SAM_OMT_I"/>
    <property type="match status" value="1"/>
</dbReference>
<dbReference type="AlphaFoldDB" id="A0A226Q3C7"/>
<dbReference type="EMBL" id="NEWK01000002">
    <property type="protein sequence ID" value="OXB86775.1"/>
    <property type="molecule type" value="Genomic_DNA"/>
</dbReference>
<dbReference type="Gene3D" id="3.40.50.150">
    <property type="entry name" value="Vaccinia Virus protein VP39"/>
    <property type="match status" value="1"/>
</dbReference>
<dbReference type="Proteomes" id="UP000198378">
    <property type="component" value="Unassembled WGS sequence"/>
</dbReference>
<name>A0A226Q3C7_9BACL</name>
<keyword evidence="2" id="KW-1185">Reference proteome</keyword>
<dbReference type="RefSeq" id="WP_047752145.1">
    <property type="nucleotide sequence ID" value="NZ_CP018058.1"/>
</dbReference>
<evidence type="ECO:0000313" key="2">
    <source>
        <dbReference type="Proteomes" id="UP000198378"/>
    </source>
</evidence>
<dbReference type="KEGG" id="gtm:GT3921_15995"/>
<dbReference type="Pfam" id="PF01596">
    <property type="entry name" value="Methyltransf_3"/>
    <property type="match status" value="1"/>
</dbReference>
<evidence type="ECO:0000313" key="1">
    <source>
        <dbReference type="EMBL" id="OXB86775.1"/>
    </source>
</evidence>
<protein>
    <submittedName>
        <fullName evidence="1">Methyltransferase</fullName>
    </submittedName>
</protein>
<comment type="caution">
    <text evidence="1">The sequence shown here is derived from an EMBL/GenBank/DDBJ whole genome shotgun (WGS) entry which is preliminary data.</text>
</comment>